<dbReference type="EMBL" id="FLUK01000047">
    <property type="protein sequence ID" value="SBV86551.1"/>
    <property type="molecule type" value="Genomic_DNA"/>
</dbReference>
<dbReference type="RefSeq" id="WP_009596403.1">
    <property type="nucleotide sequence ID" value="NZ_CP076252.1"/>
</dbReference>
<reference evidence="2" key="1">
    <citation type="submission" date="2016-07" db="EMBL/GenBank/DDBJ databases">
        <authorList>
            <person name="Florea S."/>
            <person name="Webb J.S."/>
            <person name="Jaromczyk J."/>
            <person name="Schardl C.L."/>
        </authorList>
    </citation>
    <scope>NUCLEOTIDE SEQUENCE [LARGE SCALE GENOMIC DNA]</scope>
</reference>
<name>A0A1M4IB47_9XANT</name>
<evidence type="ECO:0000313" key="2">
    <source>
        <dbReference type="Proteomes" id="UP000184997"/>
    </source>
</evidence>
<dbReference type="AlphaFoldDB" id="A0A1M4IB47"/>
<sequence>MSEHEAQSTAALDTDALLAAAHHPDYLLQDLVAIANLGVQIGLTLTVGGSTISGMLIGGKEFMQRLTESITEVAPDELVEPLQERFQPYRDIYEQSELKPATFVHLADARVVATGGEFPVNGCLWRGRISQVSGFSIGVMSSVWCAPAARHDPASAGFFLPVARGLRATVPQAVAVPWTATPVRPRADQCRHWAGSDCVTRDET</sequence>
<organism evidence="1 2">
    <name type="scientific">Xanthomonas graminis pv. graminis</name>
    <dbReference type="NCBI Taxonomy" id="134874"/>
    <lineage>
        <taxon>Bacteria</taxon>
        <taxon>Pseudomonadati</taxon>
        <taxon>Pseudomonadota</taxon>
        <taxon>Gammaproteobacteria</taxon>
        <taxon>Lysobacterales</taxon>
        <taxon>Lysobacteraceae</taxon>
        <taxon>Xanthomonas</taxon>
        <taxon>Xanthomonas translucens group</taxon>
        <taxon>Xanthomonas graminis</taxon>
    </lineage>
</organism>
<proteinExistence type="predicted"/>
<accession>A0A1M4IB47</accession>
<dbReference type="Proteomes" id="UP000184997">
    <property type="component" value="Unassembled WGS sequence"/>
</dbReference>
<evidence type="ECO:0000313" key="1">
    <source>
        <dbReference type="EMBL" id="SBV86551.1"/>
    </source>
</evidence>
<protein>
    <submittedName>
        <fullName evidence="1">Gas vesicle protein</fullName>
    </submittedName>
</protein>
<gene>
    <name evidence="1" type="ORF">XTGNCPPB3709_0452</name>
</gene>